<name>A0ACB9C700_ARCLA</name>
<sequence>MDMVEDVKVPIILDRPFLATAGAMIDVKNGKLSLNVGIEKVNFELQKSLGLPRLFDDCNYENLVVDLTDNDAAMKSALDPLQNYLCGLLDETSEDAMAFGKLFDGSPCYKGSQTSLDVMEATATEGADVTPKKVDLTLPSSLTYAFLGNNSSYPVIVNASLSHIELDKLLHVLKKFKSVLGYSIDDLRGISPSFCTHRILLDNENATSIEYQRRLNPNMKEVVKTEVLKLLKAGIVLGHVISNQGIEVDKDKVEVIEQLPPPVNVKGVRSFLGHAGFYRRFIKDFSKIARPLTELLAKDTPFIFTSSCLEAFDALKRALISTPIIQPPDWTLPFELMCDASDFAVGVVLGQKRGNKLHAIYYASKTLDPTQSNYTTTEKELLAVVFSIEKFRSYLVGSKVIVHTDHAALKYLLSKKDAKPRLIRWILLLQEFDLEIKDKKGVDNSVADHLSRLYVDNDFRSLPIDDSFPDDQLFALAHSVTPWFTDIVNFLACGVKPHDISSYQRKKFFHDVKLFFWDDPYLYKSCSNSIIRRCIPEEEVESVISHCHTLPYVGHAGTSKTSVKILQSGFWWPSLFKDVDIYVRSCDRCQRTGNISRRNEMPLNSILEVEIFDVWGIDFMGPFPSSYSNKYILVAVDYVSKWVEALASPTNDARVVSKFFKRIIFPRFGVPRVNQSLDPYPMRLRSPLRLSDE</sequence>
<comment type="caution">
    <text evidence="1">The sequence shown here is derived from an EMBL/GenBank/DDBJ whole genome shotgun (WGS) entry which is preliminary data.</text>
</comment>
<protein>
    <submittedName>
        <fullName evidence="1">Uncharacterized protein</fullName>
    </submittedName>
</protein>
<proteinExistence type="predicted"/>
<dbReference type="EMBL" id="CM042051">
    <property type="protein sequence ID" value="KAI3730046.1"/>
    <property type="molecule type" value="Genomic_DNA"/>
</dbReference>
<dbReference type="Proteomes" id="UP001055879">
    <property type="component" value="Linkage Group LG05"/>
</dbReference>
<organism evidence="1 2">
    <name type="scientific">Arctium lappa</name>
    <name type="common">Greater burdock</name>
    <name type="synonym">Lappa major</name>
    <dbReference type="NCBI Taxonomy" id="4217"/>
    <lineage>
        <taxon>Eukaryota</taxon>
        <taxon>Viridiplantae</taxon>
        <taxon>Streptophyta</taxon>
        <taxon>Embryophyta</taxon>
        <taxon>Tracheophyta</taxon>
        <taxon>Spermatophyta</taxon>
        <taxon>Magnoliopsida</taxon>
        <taxon>eudicotyledons</taxon>
        <taxon>Gunneridae</taxon>
        <taxon>Pentapetalae</taxon>
        <taxon>asterids</taxon>
        <taxon>campanulids</taxon>
        <taxon>Asterales</taxon>
        <taxon>Asteraceae</taxon>
        <taxon>Carduoideae</taxon>
        <taxon>Cardueae</taxon>
        <taxon>Arctiinae</taxon>
        <taxon>Arctium</taxon>
    </lineage>
</organism>
<keyword evidence="2" id="KW-1185">Reference proteome</keyword>
<evidence type="ECO:0000313" key="2">
    <source>
        <dbReference type="Proteomes" id="UP001055879"/>
    </source>
</evidence>
<evidence type="ECO:0000313" key="1">
    <source>
        <dbReference type="EMBL" id="KAI3730046.1"/>
    </source>
</evidence>
<reference evidence="2" key="1">
    <citation type="journal article" date="2022" name="Mol. Ecol. Resour.">
        <title>The genomes of chicory, endive, great burdock and yacon provide insights into Asteraceae palaeo-polyploidization history and plant inulin production.</title>
        <authorList>
            <person name="Fan W."/>
            <person name="Wang S."/>
            <person name="Wang H."/>
            <person name="Wang A."/>
            <person name="Jiang F."/>
            <person name="Liu H."/>
            <person name="Zhao H."/>
            <person name="Xu D."/>
            <person name="Zhang Y."/>
        </authorList>
    </citation>
    <scope>NUCLEOTIDE SEQUENCE [LARGE SCALE GENOMIC DNA]</scope>
    <source>
        <strain evidence="2">cv. Niubang</strain>
    </source>
</reference>
<reference evidence="1 2" key="2">
    <citation type="journal article" date="2022" name="Mol. Ecol. Resour.">
        <title>The genomes of chicory, endive, great burdock and yacon provide insights into Asteraceae paleo-polyploidization history and plant inulin production.</title>
        <authorList>
            <person name="Fan W."/>
            <person name="Wang S."/>
            <person name="Wang H."/>
            <person name="Wang A."/>
            <person name="Jiang F."/>
            <person name="Liu H."/>
            <person name="Zhao H."/>
            <person name="Xu D."/>
            <person name="Zhang Y."/>
        </authorList>
    </citation>
    <scope>NUCLEOTIDE SEQUENCE [LARGE SCALE GENOMIC DNA]</scope>
    <source>
        <strain evidence="2">cv. Niubang</strain>
    </source>
</reference>
<accession>A0ACB9C700</accession>
<gene>
    <name evidence="1" type="ORF">L6452_18722</name>
</gene>